<dbReference type="GeneID" id="28894105"/>
<keyword evidence="1" id="KW-1133">Transmembrane helix</keyword>
<organism evidence="2 3">
    <name type="scientific">Xylona heveae (strain CBS 132557 / TC161)</name>
    <dbReference type="NCBI Taxonomy" id="1328760"/>
    <lineage>
        <taxon>Eukaryota</taxon>
        <taxon>Fungi</taxon>
        <taxon>Dikarya</taxon>
        <taxon>Ascomycota</taxon>
        <taxon>Pezizomycotina</taxon>
        <taxon>Xylonomycetes</taxon>
        <taxon>Xylonales</taxon>
        <taxon>Xylonaceae</taxon>
        <taxon>Xylona</taxon>
    </lineage>
</organism>
<feature type="transmembrane region" description="Helical" evidence="1">
    <location>
        <begin position="26"/>
        <end position="45"/>
    </location>
</feature>
<accession>A0A161TCK9</accession>
<sequence>MPALFSTGLTEAPHAPKGKLRLSQDLKGGLFSTWFLFFFFLCASFRGRRGILVRSNGNRTSRLGRLLFATAGPRPTKVTTKWGSRAKGLLLLDEVWVLGQIKQNSLLFPISVSDDGVLLDPLYCRTPPIPANCQVYSTSLGTSARHHF</sequence>
<keyword evidence="1" id="KW-0812">Transmembrane</keyword>
<reference evidence="2 3" key="1">
    <citation type="journal article" date="2016" name="Fungal Biol.">
        <title>The genome of Xylona heveae provides a window into fungal endophytism.</title>
        <authorList>
            <person name="Gazis R."/>
            <person name="Kuo A."/>
            <person name="Riley R."/>
            <person name="LaButti K."/>
            <person name="Lipzen A."/>
            <person name="Lin J."/>
            <person name="Amirebrahimi M."/>
            <person name="Hesse C.N."/>
            <person name="Spatafora J.W."/>
            <person name="Henrissat B."/>
            <person name="Hainaut M."/>
            <person name="Grigoriev I.V."/>
            <person name="Hibbett D.S."/>
        </authorList>
    </citation>
    <scope>NUCLEOTIDE SEQUENCE [LARGE SCALE GENOMIC DNA]</scope>
    <source>
        <strain evidence="2 3">TC161</strain>
    </source>
</reference>
<dbReference type="InParanoid" id="A0A161TCK9"/>
<dbReference type="EMBL" id="KV407457">
    <property type="protein sequence ID" value="KZF23527.1"/>
    <property type="molecule type" value="Genomic_DNA"/>
</dbReference>
<name>A0A161TCK9_XYLHT</name>
<evidence type="ECO:0000256" key="1">
    <source>
        <dbReference type="SAM" id="Phobius"/>
    </source>
</evidence>
<evidence type="ECO:0000313" key="2">
    <source>
        <dbReference type="EMBL" id="KZF23527.1"/>
    </source>
</evidence>
<dbReference type="RefSeq" id="XP_018189082.1">
    <property type="nucleotide sequence ID" value="XM_018328968.1"/>
</dbReference>
<keyword evidence="3" id="KW-1185">Reference proteome</keyword>
<gene>
    <name evidence="2" type="ORF">L228DRAFT_118171</name>
</gene>
<dbReference type="AlphaFoldDB" id="A0A161TCK9"/>
<keyword evidence="1" id="KW-0472">Membrane</keyword>
<proteinExistence type="predicted"/>
<protein>
    <submittedName>
        <fullName evidence="2">Uncharacterized protein</fullName>
    </submittedName>
</protein>
<evidence type="ECO:0000313" key="3">
    <source>
        <dbReference type="Proteomes" id="UP000076632"/>
    </source>
</evidence>
<dbReference type="Proteomes" id="UP000076632">
    <property type="component" value="Unassembled WGS sequence"/>
</dbReference>